<dbReference type="SUPFAM" id="SSF53098">
    <property type="entry name" value="Ribonuclease H-like"/>
    <property type="match status" value="1"/>
</dbReference>
<dbReference type="CDD" id="cd06222">
    <property type="entry name" value="RNase_H_like"/>
    <property type="match status" value="1"/>
</dbReference>
<dbReference type="InterPro" id="IPR053151">
    <property type="entry name" value="RNase_H-like"/>
</dbReference>
<dbReference type="Gene3D" id="3.30.420.10">
    <property type="entry name" value="Ribonuclease H-like superfamily/Ribonuclease H"/>
    <property type="match status" value="1"/>
</dbReference>
<dbReference type="Pfam" id="PF13456">
    <property type="entry name" value="RVT_3"/>
    <property type="match status" value="1"/>
</dbReference>
<keyword evidence="3" id="KW-1185">Reference proteome</keyword>
<dbReference type="GO" id="GO:0003676">
    <property type="term" value="F:nucleic acid binding"/>
    <property type="evidence" value="ECO:0007669"/>
    <property type="project" value="InterPro"/>
</dbReference>
<evidence type="ECO:0000313" key="3">
    <source>
        <dbReference type="Proteomes" id="UP000233837"/>
    </source>
</evidence>
<sequence length="171" mass="19007">MDKVVRWVKPVYPFVKLNSDGLVGSNIAEMGGIIQNFKGDVIISYASPLNHCKVIYAEMKGLAYGLEVCVRIGITNVVIEVDALSLIQLLNNNIMCYPDFFYIMRKIKSLMAGLNFSLVHIFREGNACADFLAKKGSLLDDVEAFSSINIPQQLCGLVRLDKLGLPYIRSI</sequence>
<dbReference type="InterPro" id="IPR044730">
    <property type="entry name" value="RNase_H-like_dom_plant"/>
</dbReference>
<protein>
    <submittedName>
        <fullName evidence="2">Ribonuclease H protein</fullName>
    </submittedName>
</protein>
<dbReference type="InterPro" id="IPR012337">
    <property type="entry name" value="RNaseH-like_sf"/>
</dbReference>
<dbReference type="Proteomes" id="UP000233837">
    <property type="component" value="Unassembled WGS sequence"/>
</dbReference>
<reference evidence="2 3" key="2">
    <citation type="journal article" date="2017" name="Nature">
        <title>The Apostasia genome and the evolution of orchids.</title>
        <authorList>
            <person name="Zhang G.Q."/>
            <person name="Liu K.W."/>
            <person name="Li Z."/>
            <person name="Lohaus R."/>
            <person name="Hsiao Y.Y."/>
            <person name="Niu S.C."/>
            <person name="Wang J.Y."/>
            <person name="Lin Y.C."/>
            <person name="Xu Q."/>
            <person name="Chen L.J."/>
            <person name="Yoshida K."/>
            <person name="Fujiwara S."/>
            <person name="Wang Z.W."/>
            <person name="Zhang Y.Q."/>
            <person name="Mitsuda N."/>
            <person name="Wang M."/>
            <person name="Liu G.H."/>
            <person name="Pecoraro L."/>
            <person name="Huang H.X."/>
            <person name="Xiao X.J."/>
            <person name="Lin M."/>
            <person name="Wu X.Y."/>
            <person name="Wu W.L."/>
            <person name="Chen Y.Y."/>
            <person name="Chang S.B."/>
            <person name="Sakamoto S."/>
            <person name="Ohme-Takagi M."/>
            <person name="Yagi M."/>
            <person name="Zeng S.J."/>
            <person name="Shen C.Y."/>
            <person name="Yeh C.M."/>
            <person name="Luo Y.B."/>
            <person name="Tsai W.C."/>
            <person name="Van de Peer Y."/>
            <person name="Liu Z.J."/>
        </authorList>
    </citation>
    <scope>NUCLEOTIDE SEQUENCE [LARGE SCALE GENOMIC DNA]</scope>
    <source>
        <tissue evidence="2">The whole plant</tissue>
    </source>
</reference>
<dbReference type="AlphaFoldDB" id="A0A2I0WP85"/>
<name>A0A2I0WP85_9ASPA</name>
<proteinExistence type="predicted"/>
<gene>
    <name evidence="2" type="ORF">MA16_Dca019096</name>
</gene>
<dbReference type="InterPro" id="IPR036397">
    <property type="entry name" value="RNaseH_sf"/>
</dbReference>
<dbReference type="EMBL" id="KZ502495">
    <property type="protein sequence ID" value="PKU77475.1"/>
    <property type="molecule type" value="Genomic_DNA"/>
</dbReference>
<dbReference type="PANTHER" id="PTHR47723">
    <property type="entry name" value="OS05G0353850 PROTEIN"/>
    <property type="match status" value="1"/>
</dbReference>
<dbReference type="GO" id="GO:0004523">
    <property type="term" value="F:RNA-DNA hybrid ribonuclease activity"/>
    <property type="evidence" value="ECO:0007669"/>
    <property type="project" value="InterPro"/>
</dbReference>
<evidence type="ECO:0000259" key="1">
    <source>
        <dbReference type="Pfam" id="PF13456"/>
    </source>
</evidence>
<accession>A0A2I0WP85</accession>
<evidence type="ECO:0000313" key="2">
    <source>
        <dbReference type="EMBL" id="PKU77475.1"/>
    </source>
</evidence>
<dbReference type="PANTHER" id="PTHR47723:SF19">
    <property type="entry name" value="POLYNUCLEOTIDYL TRANSFERASE, RIBONUCLEASE H-LIKE SUPERFAMILY PROTEIN"/>
    <property type="match status" value="1"/>
</dbReference>
<organism evidence="2 3">
    <name type="scientific">Dendrobium catenatum</name>
    <dbReference type="NCBI Taxonomy" id="906689"/>
    <lineage>
        <taxon>Eukaryota</taxon>
        <taxon>Viridiplantae</taxon>
        <taxon>Streptophyta</taxon>
        <taxon>Embryophyta</taxon>
        <taxon>Tracheophyta</taxon>
        <taxon>Spermatophyta</taxon>
        <taxon>Magnoliopsida</taxon>
        <taxon>Liliopsida</taxon>
        <taxon>Asparagales</taxon>
        <taxon>Orchidaceae</taxon>
        <taxon>Epidendroideae</taxon>
        <taxon>Malaxideae</taxon>
        <taxon>Dendrobiinae</taxon>
        <taxon>Dendrobium</taxon>
    </lineage>
</organism>
<reference evidence="2 3" key="1">
    <citation type="journal article" date="2016" name="Sci. Rep.">
        <title>The Dendrobium catenatum Lindl. genome sequence provides insights into polysaccharide synthase, floral development and adaptive evolution.</title>
        <authorList>
            <person name="Zhang G.Q."/>
            <person name="Xu Q."/>
            <person name="Bian C."/>
            <person name="Tsai W.C."/>
            <person name="Yeh C.M."/>
            <person name="Liu K.W."/>
            <person name="Yoshida K."/>
            <person name="Zhang L.S."/>
            <person name="Chang S.B."/>
            <person name="Chen F."/>
            <person name="Shi Y."/>
            <person name="Su Y.Y."/>
            <person name="Zhang Y.Q."/>
            <person name="Chen L.J."/>
            <person name="Yin Y."/>
            <person name="Lin M."/>
            <person name="Huang H."/>
            <person name="Deng H."/>
            <person name="Wang Z.W."/>
            <person name="Zhu S.L."/>
            <person name="Zhao X."/>
            <person name="Deng C."/>
            <person name="Niu S.C."/>
            <person name="Huang J."/>
            <person name="Wang M."/>
            <person name="Liu G.H."/>
            <person name="Yang H.J."/>
            <person name="Xiao X.J."/>
            <person name="Hsiao Y.Y."/>
            <person name="Wu W.L."/>
            <person name="Chen Y.Y."/>
            <person name="Mitsuda N."/>
            <person name="Ohme-Takagi M."/>
            <person name="Luo Y.B."/>
            <person name="Van de Peer Y."/>
            <person name="Liu Z.J."/>
        </authorList>
    </citation>
    <scope>NUCLEOTIDE SEQUENCE [LARGE SCALE GENOMIC DNA]</scope>
    <source>
        <tissue evidence="2">The whole plant</tissue>
    </source>
</reference>
<dbReference type="InterPro" id="IPR002156">
    <property type="entry name" value="RNaseH_domain"/>
</dbReference>
<feature type="domain" description="RNase H type-1" evidence="1">
    <location>
        <begin position="18"/>
        <end position="135"/>
    </location>
</feature>